<dbReference type="STRING" id="299467.A0A443SIA5"/>
<organism evidence="6 7">
    <name type="scientific">Leptotrombidium deliense</name>
    <dbReference type="NCBI Taxonomy" id="299467"/>
    <lineage>
        <taxon>Eukaryota</taxon>
        <taxon>Metazoa</taxon>
        <taxon>Ecdysozoa</taxon>
        <taxon>Arthropoda</taxon>
        <taxon>Chelicerata</taxon>
        <taxon>Arachnida</taxon>
        <taxon>Acari</taxon>
        <taxon>Acariformes</taxon>
        <taxon>Trombidiformes</taxon>
        <taxon>Prostigmata</taxon>
        <taxon>Anystina</taxon>
        <taxon>Parasitengona</taxon>
        <taxon>Trombiculoidea</taxon>
        <taxon>Trombiculidae</taxon>
        <taxon>Leptotrombidium</taxon>
    </lineage>
</organism>
<keyword evidence="7" id="KW-1185">Reference proteome</keyword>
<dbReference type="PANTHER" id="PTHR13364:SF6">
    <property type="entry name" value="SPERMATOGENESIS-DEFECTIVE PROTEIN 39 HOMOLOG"/>
    <property type="match status" value="1"/>
</dbReference>
<evidence type="ECO:0000256" key="3">
    <source>
        <dbReference type="ARBA" id="ARBA00004603"/>
    </source>
</evidence>
<dbReference type="Gene3D" id="1.10.150.780">
    <property type="entry name" value="Vps16, C-terminal region"/>
    <property type="match status" value="1"/>
</dbReference>
<dbReference type="OrthoDB" id="9977282at2759"/>
<dbReference type="GO" id="GO:0005769">
    <property type="term" value="C:early endosome"/>
    <property type="evidence" value="ECO:0007669"/>
    <property type="project" value="UniProtKB-SubCell"/>
</dbReference>
<evidence type="ECO:0000313" key="6">
    <source>
        <dbReference type="EMBL" id="RWS27249.1"/>
    </source>
</evidence>
<sequence length="407" mass="46739">APVAGASVTSEVTTSVPFSEQTAVVNIKDERTDFKVVDEREAEKQLQKCLKLSSSVKTTSKALTPQAAVIELVAGNDCSLYHFKSRHEKVTLLDTAISIGDGSALVTVINFLRQTLSKRIFNYEISKRPIAINHLISNLKNTEQINEAVDFLTFLGLNNEIAHIKLSQCLKTKSIDAKIRQLKHCNSNYFQGIDNELAFWGNFVNAHIDLLELQQPIENEDSRQELLPECNQKFIQIPRHSILNSSVIETLFYCCLYHYELSENNFASPKSICNRHSLNEKQFVWTALRSLCLANKWPDIDGLFQYKSWLGSRKLKSPIPMKKVVKLLHKHEAPVELIEKYLKQVEESETRMNLAMSFKMHRFVVELCANLRDRNTLQTYISKLRPQSEEYLMAQNYLRNSSIKWKN</sequence>
<evidence type="ECO:0000256" key="4">
    <source>
        <dbReference type="ARBA" id="ARBA00022753"/>
    </source>
</evidence>
<dbReference type="GO" id="GO:0005770">
    <property type="term" value="C:late endosome"/>
    <property type="evidence" value="ECO:0007669"/>
    <property type="project" value="UniProtKB-SubCell"/>
</dbReference>
<reference evidence="6 7" key="1">
    <citation type="journal article" date="2018" name="Gigascience">
        <title>Genomes of trombidid mites reveal novel predicted allergens and laterally-transferred genes associated with secondary metabolism.</title>
        <authorList>
            <person name="Dong X."/>
            <person name="Chaisiri K."/>
            <person name="Xia D."/>
            <person name="Armstrong S.D."/>
            <person name="Fang Y."/>
            <person name="Donnelly M.J."/>
            <person name="Kadowaki T."/>
            <person name="McGarry J.W."/>
            <person name="Darby A.C."/>
            <person name="Makepeace B.L."/>
        </authorList>
    </citation>
    <scope>NUCLEOTIDE SEQUENCE [LARGE SCALE GENOMIC DNA]</scope>
    <source>
        <strain evidence="6">UoL-UT</strain>
    </source>
</reference>
<dbReference type="AlphaFoldDB" id="A0A443SIA5"/>
<keyword evidence="4" id="KW-0967">Endosome</keyword>
<dbReference type="PANTHER" id="PTHR13364">
    <property type="entry name" value="DEFECTIVE SPERMATOGENESIS PROTEIN 39"/>
    <property type="match status" value="1"/>
</dbReference>
<dbReference type="InterPro" id="IPR038132">
    <property type="entry name" value="Vps16_C_sf"/>
</dbReference>
<comment type="caution">
    <text evidence="6">The sequence shown here is derived from an EMBL/GenBank/DDBJ whole genome shotgun (WGS) entry which is preliminary data.</text>
</comment>
<dbReference type="GO" id="GO:0007034">
    <property type="term" value="P:vacuolar transport"/>
    <property type="evidence" value="ECO:0007669"/>
    <property type="project" value="TreeGrafter"/>
</dbReference>
<name>A0A443SIA5_9ACAR</name>
<dbReference type="GO" id="GO:0006886">
    <property type="term" value="P:intracellular protein transport"/>
    <property type="evidence" value="ECO:0007669"/>
    <property type="project" value="TreeGrafter"/>
</dbReference>
<evidence type="ECO:0000256" key="1">
    <source>
        <dbReference type="ARBA" id="ARBA00004412"/>
    </source>
</evidence>
<feature type="non-terminal residue" evidence="6">
    <location>
        <position position="1"/>
    </location>
</feature>
<evidence type="ECO:0000256" key="2">
    <source>
        <dbReference type="ARBA" id="ARBA00004541"/>
    </source>
</evidence>
<gene>
    <name evidence="6" type="ORF">B4U80_00326</name>
</gene>
<evidence type="ECO:0000313" key="7">
    <source>
        <dbReference type="Proteomes" id="UP000288716"/>
    </source>
</evidence>
<dbReference type="Proteomes" id="UP000288716">
    <property type="component" value="Unassembled WGS sequence"/>
</dbReference>
<evidence type="ECO:0000256" key="5">
    <source>
        <dbReference type="ARBA" id="ARBA00023329"/>
    </source>
</evidence>
<dbReference type="EMBL" id="NCKV01002153">
    <property type="protein sequence ID" value="RWS27249.1"/>
    <property type="molecule type" value="Genomic_DNA"/>
</dbReference>
<accession>A0A443SIA5</accession>
<dbReference type="InterPro" id="IPR040057">
    <property type="entry name" value="Spe-39"/>
</dbReference>
<protein>
    <submittedName>
        <fullName evidence="6">Spermatogenesis-defective protein 39-like protein</fullName>
    </submittedName>
</protein>
<comment type="subcellular location">
    <subcellularLocation>
        <location evidence="2">Cytoplasmic vesicle</location>
    </subcellularLocation>
    <subcellularLocation>
        <location evidence="1">Early endosome</location>
    </subcellularLocation>
    <subcellularLocation>
        <location evidence="3">Late endosome</location>
    </subcellularLocation>
</comment>
<proteinExistence type="predicted"/>
<keyword evidence="5" id="KW-0968">Cytoplasmic vesicle</keyword>
<dbReference type="VEuPathDB" id="VectorBase:LDEU004791"/>